<feature type="domain" description="Protein kinase" evidence="11">
    <location>
        <begin position="137"/>
        <end position="432"/>
    </location>
</feature>
<accession>A0AAD5LJ57</accession>
<evidence type="ECO:0000256" key="4">
    <source>
        <dbReference type="ARBA" id="ARBA00022777"/>
    </source>
</evidence>
<evidence type="ECO:0000256" key="2">
    <source>
        <dbReference type="ARBA" id="ARBA00022679"/>
    </source>
</evidence>
<dbReference type="FunFam" id="3.30.200.20:FF:000042">
    <property type="entry name" value="Aurora kinase A"/>
    <property type="match status" value="1"/>
</dbReference>
<evidence type="ECO:0000256" key="10">
    <source>
        <dbReference type="RuleBase" id="RU000304"/>
    </source>
</evidence>
<keyword evidence="2" id="KW-0808">Transferase</keyword>
<comment type="similarity">
    <text evidence="10">Belongs to the protein kinase superfamily.</text>
</comment>
<dbReference type="InterPro" id="IPR008271">
    <property type="entry name" value="Ser/Thr_kinase_AS"/>
</dbReference>
<dbReference type="CDD" id="cd05117">
    <property type="entry name" value="STKc_CAMK"/>
    <property type="match status" value="1"/>
</dbReference>
<dbReference type="PANTHER" id="PTHR24350">
    <property type="entry name" value="SERINE/THREONINE-PROTEIN KINASE IAL-RELATED"/>
    <property type="match status" value="1"/>
</dbReference>
<dbReference type="PROSITE" id="PS00107">
    <property type="entry name" value="PROTEIN_KINASE_ATP"/>
    <property type="match status" value="1"/>
</dbReference>
<dbReference type="Pfam" id="PF00069">
    <property type="entry name" value="Pkinase"/>
    <property type="match status" value="1"/>
</dbReference>
<evidence type="ECO:0000256" key="5">
    <source>
        <dbReference type="ARBA" id="ARBA00022840"/>
    </source>
</evidence>
<dbReference type="SMART" id="SM00220">
    <property type="entry name" value="S_TKc"/>
    <property type="match status" value="1"/>
</dbReference>
<name>A0AAD5LJ57_PYTIN</name>
<dbReference type="InterPro" id="IPR030616">
    <property type="entry name" value="Aur-like"/>
</dbReference>
<dbReference type="Gene3D" id="3.30.200.20">
    <property type="entry name" value="Phosphorylase Kinase, domain 1"/>
    <property type="match status" value="1"/>
</dbReference>
<comment type="caution">
    <text evidence="12">The sequence shown here is derived from an EMBL/GenBank/DDBJ whole genome shotgun (WGS) entry which is preliminary data.</text>
</comment>
<reference evidence="12" key="1">
    <citation type="submission" date="2021-12" db="EMBL/GenBank/DDBJ databases">
        <title>Prjna785345.</title>
        <authorList>
            <person name="Rujirawat T."/>
            <person name="Krajaejun T."/>
        </authorList>
    </citation>
    <scope>NUCLEOTIDE SEQUENCE</scope>
    <source>
        <strain evidence="12">Pi057C3</strain>
    </source>
</reference>
<dbReference type="EMBL" id="JAKCXM010000095">
    <property type="protein sequence ID" value="KAJ0402788.1"/>
    <property type="molecule type" value="Genomic_DNA"/>
</dbReference>
<keyword evidence="13" id="KW-1185">Reference proteome</keyword>
<evidence type="ECO:0000313" key="12">
    <source>
        <dbReference type="EMBL" id="KAJ0402788.1"/>
    </source>
</evidence>
<feature type="binding site" evidence="7">
    <location>
        <begin position="264"/>
        <end position="265"/>
    </location>
    <ligand>
        <name>ATP</name>
        <dbReference type="ChEBI" id="CHEBI:30616"/>
    </ligand>
</feature>
<proteinExistence type="inferred from homology"/>
<dbReference type="GO" id="GO:0005524">
    <property type="term" value="F:ATP binding"/>
    <property type="evidence" value="ECO:0007669"/>
    <property type="project" value="UniProtKB-UniRule"/>
</dbReference>
<keyword evidence="4" id="KW-0418">Kinase</keyword>
<dbReference type="Proteomes" id="UP001209570">
    <property type="component" value="Unassembled WGS sequence"/>
</dbReference>
<gene>
    <name evidence="12" type="ORF">P43SY_009732</name>
</gene>
<dbReference type="InterPro" id="IPR017441">
    <property type="entry name" value="Protein_kinase_ATP_BS"/>
</dbReference>
<dbReference type="InterPro" id="IPR011009">
    <property type="entry name" value="Kinase-like_dom_sf"/>
</dbReference>
<dbReference type="AlphaFoldDB" id="A0AAD5LJ57"/>
<evidence type="ECO:0000313" key="13">
    <source>
        <dbReference type="Proteomes" id="UP001209570"/>
    </source>
</evidence>
<feature type="cross-link" description="Glycyl lysine isopeptide (Lys-Gly) (interchain with G-Cter in SUMO2)" evidence="8">
    <location>
        <position position="262"/>
    </location>
</feature>
<dbReference type="InterPro" id="IPR000719">
    <property type="entry name" value="Prot_kinase_dom"/>
</dbReference>
<dbReference type="PROSITE" id="PS00108">
    <property type="entry name" value="PROTEIN_KINASE_ST"/>
    <property type="match status" value="1"/>
</dbReference>
<keyword evidence="3 7" id="KW-0547">Nucleotide-binding</keyword>
<protein>
    <recommendedName>
        <fullName evidence="11">Protein kinase domain-containing protein</fullName>
    </recommendedName>
</protein>
<keyword evidence="5 7" id="KW-0067">ATP-binding</keyword>
<evidence type="ECO:0000256" key="9">
    <source>
        <dbReference type="PROSITE-ProRule" id="PRU10141"/>
    </source>
</evidence>
<dbReference type="Gene3D" id="1.10.510.10">
    <property type="entry name" value="Transferase(Phosphotransferase) domain 1"/>
    <property type="match status" value="1"/>
</dbReference>
<keyword evidence="1 10" id="KW-0723">Serine/threonine-protein kinase</keyword>
<evidence type="ECO:0000259" key="11">
    <source>
        <dbReference type="PROSITE" id="PS50011"/>
    </source>
</evidence>
<feature type="binding site" evidence="7">
    <location>
        <position position="313"/>
    </location>
    <ligand>
        <name>ATP</name>
        <dbReference type="ChEBI" id="CHEBI:30616"/>
    </ligand>
</feature>
<sequence>MTNCSVSTVVVPRNVFAMLPSYNPFVGTFHHAPSAGNRGAAFFSGDIIGMAELEERKKFRHHPLTGIFHSLPGYYDPLHRLSQFRQDGEDGDHLSVCDTDSVRSFVAVDLADTEDMETGLAIGQPKSLSPVTEQYELVGADQLGDGSYAVVKPAIRRANGKEVAIKQIHKRYLTTEESKSAVEREIEIHLRLKHRNIVRLHEVYETDDFLYLVMSKAKKGNLKQLMQRKRRLSEALAAKLAQQIVRAVFFLHDSGVLHCDLKPENILLTDARVTNQDTNDSNSPVNRRRGSLVNSLDPHADVKVCDLQVELCDFGLSVKVPDVRFYKLTGDVHKVPFTGVTGTPGYIAPELLQQQPYGKPVDMWSVGIVIYEMLTGYQPFYPPHACIHEKADFNDRVWKSISVQAKDLVMRLLESDPSKRLTAANALSHGWFDTATFAI</sequence>
<organism evidence="12 13">
    <name type="scientific">Pythium insidiosum</name>
    <name type="common">Pythiosis disease agent</name>
    <dbReference type="NCBI Taxonomy" id="114742"/>
    <lineage>
        <taxon>Eukaryota</taxon>
        <taxon>Sar</taxon>
        <taxon>Stramenopiles</taxon>
        <taxon>Oomycota</taxon>
        <taxon>Peronosporomycetes</taxon>
        <taxon>Pythiales</taxon>
        <taxon>Pythiaceae</taxon>
        <taxon>Pythium</taxon>
    </lineage>
</organism>
<evidence type="ECO:0000256" key="1">
    <source>
        <dbReference type="ARBA" id="ARBA00022527"/>
    </source>
</evidence>
<evidence type="ECO:0000256" key="6">
    <source>
        <dbReference type="PIRSR" id="PIRSR630616-1"/>
    </source>
</evidence>
<evidence type="ECO:0000256" key="7">
    <source>
        <dbReference type="PIRSR" id="PIRSR630616-2"/>
    </source>
</evidence>
<evidence type="ECO:0000256" key="8">
    <source>
        <dbReference type="PIRSR" id="PIRSR630616-3"/>
    </source>
</evidence>
<feature type="active site" description="Proton acceptor" evidence="6">
    <location>
        <position position="260"/>
    </location>
</feature>
<dbReference type="SUPFAM" id="SSF56112">
    <property type="entry name" value="Protein kinase-like (PK-like)"/>
    <property type="match status" value="1"/>
</dbReference>
<dbReference type="PROSITE" id="PS50011">
    <property type="entry name" value="PROTEIN_KINASE_DOM"/>
    <property type="match status" value="1"/>
</dbReference>
<dbReference type="GO" id="GO:0004674">
    <property type="term" value="F:protein serine/threonine kinase activity"/>
    <property type="evidence" value="ECO:0007669"/>
    <property type="project" value="UniProtKB-KW"/>
</dbReference>
<feature type="binding site" evidence="7 9">
    <location>
        <position position="166"/>
    </location>
    <ligand>
        <name>ATP</name>
        <dbReference type="ChEBI" id="CHEBI:30616"/>
    </ligand>
</feature>
<evidence type="ECO:0000256" key="3">
    <source>
        <dbReference type="ARBA" id="ARBA00022741"/>
    </source>
</evidence>